<dbReference type="AlphaFoldDB" id="A0AAD2HKA3"/>
<gene>
    <name evidence="1" type="ORF">MYCIT1_LOCUS26447</name>
</gene>
<name>A0AAD2HKA3_9AGAR</name>
<sequence length="284" mass="31919">MPPRHQPSPPLLRSERASLHSSLHGPIDGALKTLRLESRQLQATLVSFSDELAVLRRILYKAENEHRSALFWRRVQEMKRFAGRLEEMSIHCVAESLRCSFFPQEAQSNPKLLKGSWTHFPDEASFRFTLKRLQNTVMLLKEALIFFNHACKTCAHLSVSTEPPALSSALIDETSALSLAMQSGAFIHLILTLTALAARLDQLTSDLVEHVDALSDTIRLLQNTLRATPISVAPPEDASLQEDLETMETAIVEVTRTVIVKKEKRRIPKKPILRAQDEIDAIFG</sequence>
<accession>A0AAD2HKA3</accession>
<evidence type="ECO:0000313" key="1">
    <source>
        <dbReference type="EMBL" id="CAK5277432.1"/>
    </source>
</evidence>
<protein>
    <recommendedName>
        <fullName evidence="3">Nucleolus and neural progenitor protein-like N-terminal domain-containing protein</fullName>
    </recommendedName>
</protein>
<keyword evidence="2" id="KW-1185">Reference proteome</keyword>
<organism evidence="1 2">
    <name type="scientific">Mycena citricolor</name>
    <dbReference type="NCBI Taxonomy" id="2018698"/>
    <lineage>
        <taxon>Eukaryota</taxon>
        <taxon>Fungi</taxon>
        <taxon>Dikarya</taxon>
        <taxon>Basidiomycota</taxon>
        <taxon>Agaricomycotina</taxon>
        <taxon>Agaricomycetes</taxon>
        <taxon>Agaricomycetidae</taxon>
        <taxon>Agaricales</taxon>
        <taxon>Marasmiineae</taxon>
        <taxon>Mycenaceae</taxon>
        <taxon>Mycena</taxon>
    </lineage>
</organism>
<dbReference type="EMBL" id="CAVNYO010000419">
    <property type="protein sequence ID" value="CAK5277432.1"/>
    <property type="molecule type" value="Genomic_DNA"/>
</dbReference>
<evidence type="ECO:0008006" key="3">
    <source>
        <dbReference type="Google" id="ProtNLM"/>
    </source>
</evidence>
<reference evidence="1" key="1">
    <citation type="submission" date="2023-11" db="EMBL/GenBank/DDBJ databases">
        <authorList>
            <person name="De Vega J J."/>
            <person name="De Vega J J."/>
        </authorList>
    </citation>
    <scope>NUCLEOTIDE SEQUENCE</scope>
</reference>
<proteinExistence type="predicted"/>
<evidence type="ECO:0000313" key="2">
    <source>
        <dbReference type="Proteomes" id="UP001295794"/>
    </source>
</evidence>
<dbReference type="Proteomes" id="UP001295794">
    <property type="component" value="Unassembled WGS sequence"/>
</dbReference>
<comment type="caution">
    <text evidence="1">The sequence shown here is derived from an EMBL/GenBank/DDBJ whole genome shotgun (WGS) entry which is preliminary data.</text>
</comment>